<accession>A0A0D6Z5W8</accession>
<name>A0A0D6Z5W8_9BACI</name>
<dbReference type="Proteomes" id="UP000032512">
    <property type="component" value="Unassembled WGS sequence"/>
</dbReference>
<evidence type="ECO:0000256" key="1">
    <source>
        <dbReference type="ARBA" id="ARBA00022490"/>
    </source>
</evidence>
<evidence type="ECO:0000313" key="6">
    <source>
        <dbReference type="Proteomes" id="UP000032512"/>
    </source>
</evidence>
<dbReference type="EMBL" id="JXIQ01000123">
    <property type="protein sequence ID" value="KIY21154.1"/>
    <property type="molecule type" value="Genomic_DNA"/>
</dbReference>
<keyword evidence="5" id="KW-0969">Cilium</keyword>
<dbReference type="PANTHER" id="PTHR39190">
    <property type="entry name" value="FLAGELLAR ASSEMBLY FACTOR FLIW"/>
    <property type="match status" value="1"/>
</dbReference>
<dbReference type="PATRIC" id="fig|285983.3.peg.1984"/>
<keyword evidence="4" id="KW-0143">Chaperone</keyword>
<reference evidence="5 6" key="1">
    <citation type="submission" date="2015-01" db="EMBL/GenBank/DDBJ databases">
        <title>Draft genome sequences of the supercritical CO2 tolerant bacteria Bacillus subterraneus MITOT1 and Bacillus cereus MIT0214.</title>
        <authorList>
            <person name="Peet K.C."/>
            <person name="Thompson J.R."/>
        </authorList>
    </citation>
    <scope>NUCLEOTIDE SEQUENCE [LARGE SCALE GENOMIC DNA]</scope>
    <source>
        <strain evidence="5 6">MITOT1</strain>
    </source>
</reference>
<dbReference type="OrthoDB" id="9801235at2"/>
<keyword evidence="1 4" id="KW-0963">Cytoplasm</keyword>
<comment type="caution">
    <text evidence="5">The sequence shown here is derived from an EMBL/GenBank/DDBJ whole genome shotgun (WGS) entry which is preliminary data.</text>
</comment>
<dbReference type="GO" id="GO:0006417">
    <property type="term" value="P:regulation of translation"/>
    <property type="evidence" value="ECO:0007669"/>
    <property type="project" value="UniProtKB-KW"/>
</dbReference>
<evidence type="ECO:0000313" key="5">
    <source>
        <dbReference type="EMBL" id="KIY21154.1"/>
    </source>
</evidence>
<dbReference type="HAMAP" id="MF_01185">
    <property type="entry name" value="FliW"/>
    <property type="match status" value="1"/>
</dbReference>
<dbReference type="GO" id="GO:0044780">
    <property type="term" value="P:bacterial-type flagellum assembly"/>
    <property type="evidence" value="ECO:0007669"/>
    <property type="project" value="UniProtKB-UniRule"/>
</dbReference>
<comment type="similarity">
    <text evidence="4">Belongs to the FliW family.</text>
</comment>
<organism evidence="5 6">
    <name type="scientific">Mesobacillus subterraneus</name>
    <dbReference type="NCBI Taxonomy" id="285983"/>
    <lineage>
        <taxon>Bacteria</taxon>
        <taxon>Bacillati</taxon>
        <taxon>Bacillota</taxon>
        <taxon>Bacilli</taxon>
        <taxon>Bacillales</taxon>
        <taxon>Bacillaceae</taxon>
        <taxon>Mesobacillus</taxon>
    </lineage>
</organism>
<keyword evidence="5" id="KW-0966">Cell projection</keyword>
<comment type="subcellular location">
    <subcellularLocation>
        <location evidence="4">Cytoplasm</location>
    </subcellularLocation>
</comment>
<keyword evidence="5" id="KW-0282">Flagellum</keyword>
<dbReference type="AlphaFoldDB" id="A0A0D6Z5W8"/>
<gene>
    <name evidence="4" type="primary">fliW</name>
    <name evidence="5" type="ORF">UB32_15255</name>
</gene>
<sequence>MNIHTKYHGEVEMDEILTFEKGIPGFAEEKQFALLPLSDDESYYVLQSVSTPGLAFVLTNPFQFMTAYDFQLEDAAVEELSLESERDVAVYTILTVQDPFEKTTANLQAPIIINLKNRKAKQVILHNEQYKTKHPIFQKAEAKG</sequence>
<keyword evidence="3 4" id="KW-0810">Translation regulation</keyword>
<evidence type="ECO:0000256" key="4">
    <source>
        <dbReference type="HAMAP-Rule" id="MF_01185"/>
    </source>
</evidence>
<keyword evidence="6" id="KW-1185">Reference proteome</keyword>
<dbReference type="GO" id="GO:0005737">
    <property type="term" value="C:cytoplasm"/>
    <property type="evidence" value="ECO:0007669"/>
    <property type="project" value="UniProtKB-SubCell"/>
</dbReference>
<dbReference type="Pfam" id="PF02623">
    <property type="entry name" value="FliW"/>
    <property type="match status" value="1"/>
</dbReference>
<keyword evidence="2 4" id="KW-1005">Bacterial flagellum biogenesis</keyword>
<evidence type="ECO:0000256" key="2">
    <source>
        <dbReference type="ARBA" id="ARBA00022795"/>
    </source>
</evidence>
<comment type="subunit">
    <text evidence="4">Interacts with translational regulator CsrA and flagellin(s).</text>
</comment>
<protein>
    <recommendedName>
        <fullName evidence="4">Flagellar assembly factor FliW</fullName>
    </recommendedName>
</protein>
<dbReference type="InterPro" id="IPR024046">
    <property type="entry name" value="Flagellar_assmbl_FliW_dom_sf"/>
</dbReference>
<dbReference type="InterPro" id="IPR003775">
    <property type="entry name" value="Flagellar_assembly_factor_FliW"/>
</dbReference>
<comment type="function">
    <text evidence="4">Acts as an anti-CsrA protein, binds CsrA and prevents it from repressing translation of its target genes, one of which is flagellin. Binds to flagellin and participates in the assembly of the flagellum.</text>
</comment>
<dbReference type="PANTHER" id="PTHR39190:SF1">
    <property type="entry name" value="FLAGELLAR ASSEMBLY FACTOR FLIW"/>
    <property type="match status" value="1"/>
</dbReference>
<evidence type="ECO:0000256" key="3">
    <source>
        <dbReference type="ARBA" id="ARBA00022845"/>
    </source>
</evidence>
<dbReference type="NCBIfam" id="NF009793">
    <property type="entry name" value="PRK13285.1-1"/>
    <property type="match status" value="1"/>
</dbReference>
<proteinExistence type="inferred from homology"/>
<dbReference type="RefSeq" id="WP_044395189.1">
    <property type="nucleotide sequence ID" value="NZ_JXIQ01000123.1"/>
</dbReference>
<dbReference type="Gene3D" id="2.30.290.10">
    <property type="entry name" value="BH3618-like"/>
    <property type="match status" value="1"/>
</dbReference>
<dbReference type="SUPFAM" id="SSF141457">
    <property type="entry name" value="BH3618-like"/>
    <property type="match status" value="1"/>
</dbReference>